<dbReference type="AlphaFoldDB" id="A0AAN7TWX0"/>
<keyword evidence="1" id="KW-0472">Membrane</keyword>
<organism evidence="2 3">
    <name type="scientific">Dictyostelium firmibasis</name>
    <dbReference type="NCBI Taxonomy" id="79012"/>
    <lineage>
        <taxon>Eukaryota</taxon>
        <taxon>Amoebozoa</taxon>
        <taxon>Evosea</taxon>
        <taxon>Eumycetozoa</taxon>
        <taxon>Dictyostelia</taxon>
        <taxon>Dictyosteliales</taxon>
        <taxon>Dictyosteliaceae</taxon>
        <taxon>Dictyostelium</taxon>
    </lineage>
</organism>
<protein>
    <submittedName>
        <fullName evidence="2">Uncharacterized protein</fullName>
    </submittedName>
</protein>
<evidence type="ECO:0000313" key="2">
    <source>
        <dbReference type="EMBL" id="KAK5577013.1"/>
    </source>
</evidence>
<name>A0AAN7TWX0_9MYCE</name>
<accession>A0AAN7TWX0</accession>
<keyword evidence="3" id="KW-1185">Reference proteome</keyword>
<dbReference type="EMBL" id="JAVFKY010000004">
    <property type="protein sequence ID" value="KAK5577013.1"/>
    <property type="molecule type" value="Genomic_DNA"/>
</dbReference>
<feature type="transmembrane region" description="Helical" evidence="1">
    <location>
        <begin position="69"/>
        <end position="90"/>
    </location>
</feature>
<keyword evidence="1" id="KW-0812">Transmembrane</keyword>
<dbReference type="Proteomes" id="UP001344447">
    <property type="component" value="Unassembled WGS sequence"/>
</dbReference>
<evidence type="ECO:0000256" key="1">
    <source>
        <dbReference type="SAM" id="Phobius"/>
    </source>
</evidence>
<keyword evidence="1" id="KW-1133">Transmembrane helix</keyword>
<evidence type="ECO:0000313" key="3">
    <source>
        <dbReference type="Proteomes" id="UP001344447"/>
    </source>
</evidence>
<gene>
    <name evidence="2" type="ORF">RB653_001950</name>
</gene>
<comment type="caution">
    <text evidence="2">The sequence shown here is derived from an EMBL/GenBank/DDBJ whole genome shotgun (WGS) entry which is preliminary data.</text>
</comment>
<proteinExistence type="predicted"/>
<reference evidence="2 3" key="1">
    <citation type="submission" date="2023-11" db="EMBL/GenBank/DDBJ databases">
        <title>Dfirmibasis_genome.</title>
        <authorList>
            <person name="Edelbroek B."/>
            <person name="Kjellin J."/>
            <person name="Jerlstrom-Hultqvist J."/>
            <person name="Soderbom F."/>
        </authorList>
    </citation>
    <scope>NUCLEOTIDE SEQUENCE [LARGE SCALE GENOMIC DNA]</scope>
    <source>
        <strain evidence="2 3">TNS-C-14</strain>
    </source>
</reference>
<sequence>MNRMSKVSYLQEIKEYKEREKKEIKEIKEKLIVDLNKKRPFYEEIFHRVQLKIDAETGLYIYTALEKRIYYPIILVLFFFCVYNFINILYKIFYHLNL</sequence>